<dbReference type="EMBL" id="ML769564">
    <property type="protein sequence ID" value="KAE9393784.1"/>
    <property type="molecule type" value="Genomic_DNA"/>
</dbReference>
<dbReference type="OrthoDB" id="3248197at2759"/>
<reference evidence="1" key="1">
    <citation type="journal article" date="2019" name="Environ. Microbiol.">
        <title>Fungal ecological strategies reflected in gene transcription - a case study of two litter decomposers.</title>
        <authorList>
            <person name="Barbi F."/>
            <person name="Kohler A."/>
            <person name="Barry K."/>
            <person name="Baskaran P."/>
            <person name="Daum C."/>
            <person name="Fauchery L."/>
            <person name="Ihrmark K."/>
            <person name="Kuo A."/>
            <person name="LaButti K."/>
            <person name="Lipzen A."/>
            <person name="Morin E."/>
            <person name="Grigoriev I.V."/>
            <person name="Henrissat B."/>
            <person name="Lindahl B."/>
            <person name="Martin F."/>
        </authorList>
    </citation>
    <scope>NUCLEOTIDE SEQUENCE</scope>
    <source>
        <strain evidence="1">JB14</strain>
    </source>
</reference>
<protein>
    <recommendedName>
        <fullName evidence="3">F-box domain-containing protein</fullName>
    </recommendedName>
</protein>
<evidence type="ECO:0000313" key="1">
    <source>
        <dbReference type="EMBL" id="KAE9393784.1"/>
    </source>
</evidence>
<evidence type="ECO:0008006" key="3">
    <source>
        <dbReference type="Google" id="ProtNLM"/>
    </source>
</evidence>
<gene>
    <name evidence="1" type="ORF">BT96DRAFT_211622</name>
</gene>
<keyword evidence="2" id="KW-1185">Reference proteome</keyword>
<sequence>MMNICVGPTSMPRGANDLDLQLPSFTIANNRLHRFLKMTDLPLRCPKCGYSSGDTLIAIPHHTPRIERLLQSNERPTDDEEHRFQTFVIEAKSEIRCLKDRIKKTRDLLFHLQATLEKTRQAAKEHKEMLNPARQLPFDVLQGIFLHGAGMYTDAGFHFGSTSHSLDLTSPPWVYGRVCQSWKEVTLKTPLLWTRIKVVRKHITMHRKYTVSVPMTGRSTNFSRTPLSLSLLSLYLRRSGGLPLSVYLDGMGGDTTTDFGLAFFSLLFSHSSRWVSLFLAGVRPISPSSLNFSDDSFPLLNHIHFQETIWSASTTLIDIMAPILRSWTTVGPVSHLSPHLYSQITECSVSRVSLRETLKTIQQLPNLCRLTVGEMKKEALALPVGVVDDEMTLTHNHSLIQFPVQHSQVYL</sequence>
<name>A0A6A4H8X7_9AGAR</name>
<accession>A0A6A4H8X7</accession>
<organism evidence="1 2">
    <name type="scientific">Gymnopus androsaceus JB14</name>
    <dbReference type="NCBI Taxonomy" id="1447944"/>
    <lineage>
        <taxon>Eukaryota</taxon>
        <taxon>Fungi</taxon>
        <taxon>Dikarya</taxon>
        <taxon>Basidiomycota</taxon>
        <taxon>Agaricomycotina</taxon>
        <taxon>Agaricomycetes</taxon>
        <taxon>Agaricomycetidae</taxon>
        <taxon>Agaricales</taxon>
        <taxon>Marasmiineae</taxon>
        <taxon>Omphalotaceae</taxon>
        <taxon>Gymnopus</taxon>
    </lineage>
</organism>
<evidence type="ECO:0000313" key="2">
    <source>
        <dbReference type="Proteomes" id="UP000799118"/>
    </source>
</evidence>
<dbReference type="AlphaFoldDB" id="A0A6A4H8X7"/>
<dbReference type="Proteomes" id="UP000799118">
    <property type="component" value="Unassembled WGS sequence"/>
</dbReference>
<proteinExistence type="predicted"/>